<dbReference type="Gene3D" id="3.40.50.720">
    <property type="entry name" value="NAD(P)-binding Rossmann-like Domain"/>
    <property type="match status" value="1"/>
</dbReference>
<keyword evidence="5" id="KW-1185">Reference proteome</keyword>
<dbReference type="SUPFAM" id="SSF69572">
    <property type="entry name" value="Activating enzymes of the ubiquitin-like proteins"/>
    <property type="match status" value="1"/>
</dbReference>
<dbReference type="SMART" id="SM00450">
    <property type="entry name" value="RHOD"/>
    <property type="match status" value="1"/>
</dbReference>
<evidence type="ECO:0000313" key="4">
    <source>
        <dbReference type="EMBL" id="PXA67367.1"/>
    </source>
</evidence>
<protein>
    <submittedName>
        <fullName evidence="4">Adenylyltransferase/sulfurtransferase MoeZ</fullName>
    </submittedName>
</protein>
<gene>
    <name evidence="4" type="ORF">CTB96_11545</name>
</gene>
<feature type="compositionally biased region" description="Low complexity" evidence="2">
    <location>
        <begin position="266"/>
        <end position="293"/>
    </location>
</feature>
<comment type="similarity">
    <text evidence="1">Belongs to the HesA/MoeB/ThiF family.</text>
</comment>
<dbReference type="GO" id="GO:0004792">
    <property type="term" value="F:thiosulfate-cyanide sulfurtransferase activity"/>
    <property type="evidence" value="ECO:0007669"/>
    <property type="project" value="TreeGrafter"/>
</dbReference>
<dbReference type="PROSITE" id="PS50206">
    <property type="entry name" value="RHODANESE_3"/>
    <property type="match status" value="1"/>
</dbReference>
<dbReference type="InterPro" id="IPR035985">
    <property type="entry name" value="Ubiquitin-activating_enz"/>
</dbReference>
<dbReference type="OrthoDB" id="9804286at2"/>
<dbReference type="PANTHER" id="PTHR10953:SF102">
    <property type="entry name" value="ADENYLYLTRANSFERASE AND SULFURTRANSFERASE MOCS3"/>
    <property type="match status" value="1"/>
</dbReference>
<evidence type="ECO:0000313" key="5">
    <source>
        <dbReference type="Proteomes" id="UP000246722"/>
    </source>
</evidence>
<dbReference type="AlphaFoldDB" id="A0A317ZST8"/>
<dbReference type="RefSeq" id="WP_110127051.1">
    <property type="nucleotide sequence ID" value="NZ_QHLY01000012.1"/>
</dbReference>
<dbReference type="InterPro" id="IPR001763">
    <property type="entry name" value="Rhodanese-like_dom"/>
</dbReference>
<dbReference type="Pfam" id="PF00899">
    <property type="entry name" value="ThiF"/>
    <property type="match status" value="1"/>
</dbReference>
<dbReference type="FunFam" id="3.40.50.720:FF:000080">
    <property type="entry name" value="Thiazole biosynthesis adenylyltransferase ThiF"/>
    <property type="match status" value="1"/>
</dbReference>
<evidence type="ECO:0000259" key="3">
    <source>
        <dbReference type="PROSITE" id="PS50206"/>
    </source>
</evidence>
<dbReference type="GO" id="GO:0008146">
    <property type="term" value="F:sulfotransferase activity"/>
    <property type="evidence" value="ECO:0007669"/>
    <property type="project" value="TreeGrafter"/>
</dbReference>
<sequence>MPHVPLVSPGPPLSAGHRQRYARQIALDQIGDTGQRRLAAARVLMIGAGGLGSPVLTALAAAGVGTIGIVDSDSVELSNLQRQTIYDMDDLAQPKAEAAAAALRARNPLIEVVAHQTRLTAANVLTLLADYDIVVDGTDNFATRHLAHDAAALLHKPYVWGSVLRFDGLVTVFWVDGPAGGTRLEDLFPTTPGADEAETCAIAGVLGSVCAGIGAAMATETLKLIVGFGEPLFGRLLVHDGLDGSWREVPYGAAPTGGTVPPTDDAASSAESAAPESAAPESAVPESAVPESVTGPPRDTSHNQVHPHPTPVTATAAAPAENAEPAEEVSSAELASLLAARRAGAADFVLVDIREPWEREIVAIDGSALVPMAQLLTDQARAVMAPDDRVILYCHHGTRSEYARGVLRDNGWSNVTHLAGGIDDWVRQVEPALPRY</sequence>
<keyword evidence="4" id="KW-0548">Nucleotidyltransferase</keyword>
<dbReference type="PANTHER" id="PTHR10953">
    <property type="entry name" value="UBIQUITIN-ACTIVATING ENZYME E1"/>
    <property type="match status" value="1"/>
</dbReference>
<accession>A0A317ZST8</accession>
<evidence type="ECO:0000256" key="2">
    <source>
        <dbReference type="SAM" id="MobiDB-lite"/>
    </source>
</evidence>
<keyword evidence="4" id="KW-0808">Transferase</keyword>
<dbReference type="GO" id="GO:0016779">
    <property type="term" value="F:nucleotidyltransferase activity"/>
    <property type="evidence" value="ECO:0007669"/>
    <property type="project" value="UniProtKB-KW"/>
</dbReference>
<dbReference type="InterPro" id="IPR036873">
    <property type="entry name" value="Rhodanese-like_dom_sf"/>
</dbReference>
<feature type="compositionally biased region" description="Low complexity" evidence="2">
    <location>
        <begin position="311"/>
        <end position="328"/>
    </location>
</feature>
<dbReference type="CDD" id="cd00757">
    <property type="entry name" value="ThiF_MoeB_HesA_family"/>
    <property type="match status" value="1"/>
</dbReference>
<dbReference type="EMBL" id="QHLY01000012">
    <property type="protein sequence ID" value="PXA67367.1"/>
    <property type="molecule type" value="Genomic_DNA"/>
</dbReference>
<comment type="caution">
    <text evidence="4">The sequence shown here is derived from an EMBL/GenBank/DDBJ whole genome shotgun (WGS) entry which is preliminary data.</text>
</comment>
<evidence type="ECO:0000256" key="1">
    <source>
        <dbReference type="ARBA" id="ARBA00009919"/>
    </source>
</evidence>
<dbReference type="GO" id="GO:0008641">
    <property type="term" value="F:ubiquitin-like modifier activating enzyme activity"/>
    <property type="evidence" value="ECO:0007669"/>
    <property type="project" value="InterPro"/>
</dbReference>
<dbReference type="CDD" id="cd00158">
    <property type="entry name" value="RHOD"/>
    <property type="match status" value="1"/>
</dbReference>
<dbReference type="Proteomes" id="UP000246722">
    <property type="component" value="Unassembled WGS sequence"/>
</dbReference>
<dbReference type="GO" id="GO:0005829">
    <property type="term" value="C:cytosol"/>
    <property type="evidence" value="ECO:0007669"/>
    <property type="project" value="TreeGrafter"/>
</dbReference>
<feature type="domain" description="Rhodanese" evidence="3">
    <location>
        <begin position="344"/>
        <end position="434"/>
    </location>
</feature>
<dbReference type="InterPro" id="IPR045886">
    <property type="entry name" value="ThiF/MoeB/HesA"/>
</dbReference>
<proteinExistence type="inferred from homology"/>
<reference evidence="4 5" key="1">
    <citation type="submission" date="2018-05" db="EMBL/GenBank/DDBJ databases">
        <title>Genetic diversity of glacier-inhabiting Cryobacterium bacteria in China and description of Cryobacterium mengkeensis sp. nov. and Arthrobacter glacialis sp. nov.</title>
        <authorList>
            <person name="Liu Q."/>
            <person name="Xin Y.-H."/>
        </authorList>
    </citation>
    <scope>NUCLEOTIDE SEQUENCE [LARGE SCALE GENOMIC DNA]</scope>
    <source>
        <strain evidence="4 5">SK-1</strain>
    </source>
</reference>
<name>A0A317ZST8_9MICO</name>
<dbReference type="Gene3D" id="3.40.250.10">
    <property type="entry name" value="Rhodanese-like domain"/>
    <property type="match status" value="1"/>
</dbReference>
<organism evidence="4 5">
    <name type="scientific">Cryobacterium arcticum</name>
    <dbReference type="NCBI Taxonomy" id="670052"/>
    <lineage>
        <taxon>Bacteria</taxon>
        <taxon>Bacillati</taxon>
        <taxon>Actinomycetota</taxon>
        <taxon>Actinomycetes</taxon>
        <taxon>Micrococcales</taxon>
        <taxon>Microbacteriaceae</taxon>
        <taxon>Cryobacterium</taxon>
    </lineage>
</organism>
<dbReference type="SUPFAM" id="SSF52821">
    <property type="entry name" value="Rhodanese/Cell cycle control phosphatase"/>
    <property type="match status" value="1"/>
</dbReference>
<dbReference type="InterPro" id="IPR000594">
    <property type="entry name" value="ThiF_NAD_FAD-bd"/>
</dbReference>
<dbReference type="Pfam" id="PF00581">
    <property type="entry name" value="Rhodanese"/>
    <property type="match status" value="1"/>
</dbReference>
<feature type="region of interest" description="Disordered" evidence="2">
    <location>
        <begin position="249"/>
        <end position="328"/>
    </location>
</feature>